<sequence length="175" mass="18594">MPVRSESHKAKFLVLGIDPIVGLPNPDRAASVVINPPQGGTDALNVVTLTDNANAVTSVSVWVNRSVAFPDRDVIKAIKVTYADGEERSLGNKTGIEFTFTFHDNEKVKALSFWTGGRVDNFKLTTNEGRLFQKGGPGGSEKPQNVGNGVLIGFSATANSDELVSLGSTFKDGSD</sequence>
<evidence type="ECO:0000313" key="2">
    <source>
        <dbReference type="Proteomes" id="UP001153334"/>
    </source>
</evidence>
<evidence type="ECO:0000313" key="1">
    <source>
        <dbReference type="EMBL" id="KAJ8116224.1"/>
    </source>
</evidence>
<dbReference type="Proteomes" id="UP001153334">
    <property type="component" value="Unassembled WGS sequence"/>
</dbReference>
<gene>
    <name evidence="1" type="ORF">ONZ43_g4485</name>
</gene>
<keyword evidence="2" id="KW-1185">Reference proteome</keyword>
<reference evidence="1" key="1">
    <citation type="submission" date="2022-11" db="EMBL/GenBank/DDBJ databases">
        <title>Genome Sequence of Nemania bipapillata.</title>
        <authorList>
            <person name="Buettner E."/>
        </authorList>
    </citation>
    <scope>NUCLEOTIDE SEQUENCE</scope>
    <source>
        <strain evidence="1">CP14</strain>
    </source>
</reference>
<organism evidence="1 2">
    <name type="scientific">Nemania bipapillata</name>
    <dbReference type="NCBI Taxonomy" id="110536"/>
    <lineage>
        <taxon>Eukaryota</taxon>
        <taxon>Fungi</taxon>
        <taxon>Dikarya</taxon>
        <taxon>Ascomycota</taxon>
        <taxon>Pezizomycotina</taxon>
        <taxon>Sordariomycetes</taxon>
        <taxon>Xylariomycetidae</taxon>
        <taxon>Xylariales</taxon>
        <taxon>Xylariaceae</taxon>
        <taxon>Nemania</taxon>
    </lineage>
</organism>
<accession>A0ACC2ILZ5</accession>
<protein>
    <submittedName>
        <fullName evidence="1">Uncharacterized protein</fullName>
    </submittedName>
</protein>
<name>A0ACC2ILZ5_9PEZI</name>
<proteinExistence type="predicted"/>
<dbReference type="EMBL" id="JAPESX010001217">
    <property type="protein sequence ID" value="KAJ8116224.1"/>
    <property type="molecule type" value="Genomic_DNA"/>
</dbReference>
<comment type="caution">
    <text evidence="1">The sequence shown here is derived from an EMBL/GenBank/DDBJ whole genome shotgun (WGS) entry which is preliminary data.</text>
</comment>